<dbReference type="PANTHER" id="PTHR12599:SF0">
    <property type="entry name" value="PTERIN-4-ALPHA-CARBINOLAMINE DEHYDRATASE"/>
    <property type="match status" value="1"/>
</dbReference>
<dbReference type="Pfam" id="PF01329">
    <property type="entry name" value="Pterin_4a"/>
    <property type="match status" value="1"/>
</dbReference>
<dbReference type="CDD" id="cd00914">
    <property type="entry name" value="PCD_DCoH_subfamily_b"/>
    <property type="match status" value="1"/>
</dbReference>
<sequence length="102" mass="11594">MIHKLTSEERKARLERLPNWSAVAGRDAIQRSLRFADFNEAFGFMTRVAIKAQEMNHHPEWFNVYNRVDVTLSTHDANGLTERDIELALFIDQAAAHASVGA</sequence>
<organism evidence="5 6">
    <name type="scientific">Burkholderia dolosa</name>
    <dbReference type="NCBI Taxonomy" id="152500"/>
    <lineage>
        <taxon>Bacteria</taxon>
        <taxon>Pseudomonadati</taxon>
        <taxon>Pseudomonadota</taxon>
        <taxon>Betaproteobacteria</taxon>
        <taxon>Burkholderiales</taxon>
        <taxon>Burkholderiaceae</taxon>
        <taxon>Burkholderia</taxon>
        <taxon>Burkholderia cepacia complex</taxon>
    </lineage>
</organism>
<reference evidence="5 6" key="1">
    <citation type="submission" date="2021-02" db="EMBL/GenBank/DDBJ databases">
        <title>FDA dAtabase for Regulatory Grade micrObial Sequences (FDA-ARGOS): Supporting development and validation of Infectious Disease Dx tests.</title>
        <authorList>
            <person name="Minogue T."/>
            <person name="Wolcott M."/>
            <person name="Wasieloski L."/>
            <person name="Aguilar W."/>
            <person name="Moore D."/>
            <person name="Jaissle J."/>
            <person name="Tallon L."/>
            <person name="Sadzewicz L."/>
            <person name="Zhao X."/>
            <person name="Boylan J."/>
            <person name="Ott S."/>
            <person name="Bowen H."/>
            <person name="Vavikolanu K."/>
            <person name="Mehta A."/>
            <person name="Aluvathingal J."/>
            <person name="Nadendla S."/>
            <person name="Yan Y."/>
            <person name="Sichtig H."/>
        </authorList>
    </citation>
    <scope>NUCLEOTIDE SEQUENCE [LARGE SCALE GENOMIC DNA]</scope>
    <source>
        <strain evidence="5 6">FDAARGOS_1272</strain>
    </source>
</reference>
<dbReference type="NCBIfam" id="NF002018">
    <property type="entry name" value="PRK00823.1-3"/>
    <property type="match status" value="1"/>
</dbReference>
<dbReference type="InterPro" id="IPR001533">
    <property type="entry name" value="Pterin_deHydtase"/>
</dbReference>
<evidence type="ECO:0000256" key="2">
    <source>
        <dbReference type="ARBA" id="ARBA00006472"/>
    </source>
</evidence>
<dbReference type="EMBL" id="CP069482">
    <property type="protein sequence ID" value="QRO78583.1"/>
    <property type="molecule type" value="Genomic_DNA"/>
</dbReference>
<name>A0A892I0S1_9BURK</name>
<evidence type="ECO:0000313" key="5">
    <source>
        <dbReference type="EMBL" id="QRO78583.1"/>
    </source>
</evidence>
<dbReference type="SUPFAM" id="SSF55248">
    <property type="entry name" value="PCD-like"/>
    <property type="match status" value="1"/>
</dbReference>
<dbReference type="GO" id="GO:0006729">
    <property type="term" value="P:tetrahydrobiopterin biosynthetic process"/>
    <property type="evidence" value="ECO:0007669"/>
    <property type="project" value="InterPro"/>
</dbReference>
<proteinExistence type="inferred from homology"/>
<dbReference type="NCBIfam" id="NF002017">
    <property type="entry name" value="PRK00823.1-2"/>
    <property type="match status" value="1"/>
</dbReference>
<gene>
    <name evidence="5" type="ORF">I6K02_06705</name>
</gene>
<dbReference type="InterPro" id="IPR036428">
    <property type="entry name" value="PCD_sf"/>
</dbReference>
<comment type="catalytic activity">
    <reaction evidence="1 4">
        <text>(4aS,6R)-4a-hydroxy-L-erythro-5,6,7,8-tetrahydrobiopterin = (6R)-L-erythro-6,7-dihydrobiopterin + H2O</text>
        <dbReference type="Rhea" id="RHEA:11920"/>
        <dbReference type="ChEBI" id="CHEBI:15377"/>
        <dbReference type="ChEBI" id="CHEBI:15642"/>
        <dbReference type="ChEBI" id="CHEBI:43120"/>
        <dbReference type="EC" id="4.2.1.96"/>
    </reaction>
</comment>
<accession>A0A892I0S1</accession>
<dbReference type="NCBIfam" id="NF002020">
    <property type="entry name" value="PRK00823.1-5"/>
    <property type="match status" value="1"/>
</dbReference>
<dbReference type="GO" id="GO:0008124">
    <property type="term" value="F:4-alpha-hydroxytetrahydrobiopterin dehydratase activity"/>
    <property type="evidence" value="ECO:0007669"/>
    <property type="project" value="UniProtKB-UniRule"/>
</dbReference>
<dbReference type="RefSeq" id="WP_006762992.1">
    <property type="nucleotide sequence ID" value="NZ_CABVPR010000009.1"/>
</dbReference>
<dbReference type="PANTHER" id="PTHR12599">
    <property type="entry name" value="PTERIN-4-ALPHA-CARBINOLAMINE DEHYDRATASE"/>
    <property type="match status" value="1"/>
</dbReference>
<dbReference type="EC" id="4.2.1.96" evidence="4"/>
<keyword evidence="6" id="KW-1185">Reference proteome</keyword>
<evidence type="ECO:0000313" key="6">
    <source>
        <dbReference type="Proteomes" id="UP000625568"/>
    </source>
</evidence>
<evidence type="ECO:0000256" key="1">
    <source>
        <dbReference type="ARBA" id="ARBA00001554"/>
    </source>
</evidence>
<dbReference type="AlphaFoldDB" id="A0A892I0S1"/>
<dbReference type="Gene3D" id="3.30.1360.20">
    <property type="entry name" value="Transcriptional coactivator/pterin dehydratase"/>
    <property type="match status" value="1"/>
</dbReference>
<dbReference type="HAMAP" id="MF_00434">
    <property type="entry name" value="Pterin_4_alpha"/>
    <property type="match status" value="1"/>
</dbReference>
<dbReference type="Proteomes" id="UP000625568">
    <property type="component" value="Chromosome 1"/>
</dbReference>
<protein>
    <recommendedName>
        <fullName evidence="4">Putative pterin-4-alpha-carbinolamine dehydratase</fullName>
        <shortName evidence="4">PHS</shortName>
        <ecNumber evidence="4">4.2.1.96</ecNumber>
    </recommendedName>
    <alternativeName>
        <fullName evidence="4">4-alpha-hydroxy-tetrahydropterin dehydratase</fullName>
    </alternativeName>
    <alternativeName>
        <fullName evidence="4">Pterin carbinolamine dehydratase</fullName>
        <shortName evidence="4">PCD</shortName>
    </alternativeName>
</protein>
<evidence type="ECO:0000256" key="4">
    <source>
        <dbReference type="HAMAP-Rule" id="MF_00434"/>
    </source>
</evidence>
<keyword evidence="3 4" id="KW-0456">Lyase</keyword>
<evidence type="ECO:0000256" key="3">
    <source>
        <dbReference type="ARBA" id="ARBA00023239"/>
    </source>
</evidence>
<comment type="similarity">
    <text evidence="2 4">Belongs to the pterin-4-alpha-carbinolamine dehydratase family.</text>
</comment>
<dbReference type="GeneID" id="93126304"/>